<name>A0A096FPG8_COMTE</name>
<organism evidence="2 3">
    <name type="scientific">Comamonas testosteroni</name>
    <name type="common">Pseudomonas testosteroni</name>
    <dbReference type="NCBI Taxonomy" id="285"/>
    <lineage>
        <taxon>Bacteria</taxon>
        <taxon>Pseudomonadati</taxon>
        <taxon>Pseudomonadota</taxon>
        <taxon>Betaproteobacteria</taxon>
        <taxon>Burkholderiales</taxon>
        <taxon>Comamonadaceae</taxon>
        <taxon>Comamonas</taxon>
    </lineage>
</organism>
<accession>A0A096FPG8</accession>
<protein>
    <submittedName>
        <fullName evidence="2">Uncharacterized protein</fullName>
    </submittedName>
</protein>
<dbReference type="RefSeq" id="WP_232776205.1">
    <property type="nucleotide sequence ID" value="NZ_AWOR01000001.1"/>
</dbReference>
<sequence>MSCFARLDSLLAQRSAFSSKGWRHLTLAFIVFAATAAHAASVDVYRGTLGTSEVVMELRKSKADGTGDAKDEREGRYFYLRNGVDIPLRGPLNALAEALPLNDGWSRSQPDLPIFANEQERRVKWNVAQQGDALTGEWVDGIHGKKLPLSLRRIAQYDPEKIAPRGVEAVTLAIVQGAGSGVSQDAVISAQSTPYDYLKLGEQKLEQGKEVVLAPDLAWRPVRDARTKFWYPRLTRHPDAKILAQTNAVLEQRHWGMSLAALGCRSAIYRDNGPEAGTLGYFDHESIAVTYLSRAMMSVVESGSTGCGGAHPNNHYDPFVLDLLQGGYMDFTRLFKGAKYGDYKLELSEQMQGFIRKAVGKYSKDDKECTEILPSYMALMLDKPDKMSFVISGIGHAMGVCLGSGVSVPFKMLKPYIKPQAERYFQR</sequence>
<evidence type="ECO:0000313" key="2">
    <source>
        <dbReference type="EMBL" id="KGH32231.1"/>
    </source>
</evidence>
<dbReference type="EMBL" id="AWOR01000001">
    <property type="protein sequence ID" value="KGH32231.1"/>
    <property type="molecule type" value="Genomic_DNA"/>
</dbReference>
<proteinExistence type="predicted"/>
<dbReference type="AlphaFoldDB" id="A0A096FPG8"/>
<dbReference type="Proteomes" id="UP000029553">
    <property type="component" value="Unassembled WGS sequence"/>
</dbReference>
<reference evidence="2 3" key="1">
    <citation type="submission" date="2013-09" db="EMBL/GenBank/DDBJ databases">
        <title>High correlation between genotypes and phenotypes of environmental bacteria Comamonas testosteroni strains.</title>
        <authorList>
            <person name="Liu L."/>
            <person name="Zhu W."/>
            <person name="Xia X."/>
            <person name="Xu B."/>
            <person name="Luo M."/>
            <person name="Wang G."/>
        </authorList>
    </citation>
    <scope>NUCLEOTIDE SEQUENCE [LARGE SCALE GENOMIC DNA]</scope>
    <source>
        <strain evidence="2 3">JL40</strain>
    </source>
</reference>
<feature type="chain" id="PRO_5001918181" evidence="1">
    <location>
        <begin position="40"/>
        <end position="427"/>
    </location>
</feature>
<keyword evidence="1" id="KW-0732">Signal</keyword>
<gene>
    <name evidence="2" type="ORF">P353_02960</name>
</gene>
<evidence type="ECO:0000256" key="1">
    <source>
        <dbReference type="SAM" id="SignalP"/>
    </source>
</evidence>
<evidence type="ECO:0000313" key="3">
    <source>
        <dbReference type="Proteomes" id="UP000029553"/>
    </source>
</evidence>
<comment type="caution">
    <text evidence="2">The sequence shown here is derived from an EMBL/GenBank/DDBJ whole genome shotgun (WGS) entry which is preliminary data.</text>
</comment>
<feature type="signal peptide" evidence="1">
    <location>
        <begin position="1"/>
        <end position="39"/>
    </location>
</feature>